<protein>
    <submittedName>
        <fullName evidence="1">Uncharacterized protein</fullName>
    </submittedName>
</protein>
<name>A0ACC2CDI2_DIPCM</name>
<sequence>MLTKLCEEQIQPTIMKMDSQSAMTQDPILHSRTKHIPLKYHHIRDLINKSESQIEHVESADMTSDILTKPLDKAAFQRHRRAMRNLDDKGWREMLEIGELRHPFNIST</sequence>
<accession>A0ACC2CDI2</accession>
<dbReference type="EMBL" id="CM055102">
    <property type="protein sequence ID" value="KAJ7539717.1"/>
    <property type="molecule type" value="Genomic_DNA"/>
</dbReference>
<evidence type="ECO:0000313" key="1">
    <source>
        <dbReference type="EMBL" id="KAJ7539717.1"/>
    </source>
</evidence>
<organism evidence="1 2">
    <name type="scientific">Diphasiastrum complanatum</name>
    <name type="common">Issler's clubmoss</name>
    <name type="synonym">Lycopodium complanatum</name>
    <dbReference type="NCBI Taxonomy" id="34168"/>
    <lineage>
        <taxon>Eukaryota</taxon>
        <taxon>Viridiplantae</taxon>
        <taxon>Streptophyta</taxon>
        <taxon>Embryophyta</taxon>
        <taxon>Tracheophyta</taxon>
        <taxon>Lycopodiopsida</taxon>
        <taxon>Lycopodiales</taxon>
        <taxon>Lycopodiaceae</taxon>
        <taxon>Lycopodioideae</taxon>
        <taxon>Diphasiastrum</taxon>
    </lineage>
</organism>
<proteinExistence type="predicted"/>
<reference evidence="2" key="1">
    <citation type="journal article" date="2024" name="Proc. Natl. Acad. Sci. U.S.A.">
        <title>Extraordinary preservation of gene collinearity over three hundred million years revealed in homosporous lycophytes.</title>
        <authorList>
            <person name="Li C."/>
            <person name="Wickell D."/>
            <person name="Kuo L.Y."/>
            <person name="Chen X."/>
            <person name="Nie B."/>
            <person name="Liao X."/>
            <person name="Peng D."/>
            <person name="Ji J."/>
            <person name="Jenkins J."/>
            <person name="Williams M."/>
            <person name="Shu S."/>
            <person name="Plott C."/>
            <person name="Barry K."/>
            <person name="Rajasekar S."/>
            <person name="Grimwood J."/>
            <person name="Han X."/>
            <person name="Sun S."/>
            <person name="Hou Z."/>
            <person name="He W."/>
            <person name="Dai G."/>
            <person name="Sun C."/>
            <person name="Schmutz J."/>
            <person name="Leebens-Mack J.H."/>
            <person name="Li F.W."/>
            <person name="Wang L."/>
        </authorList>
    </citation>
    <scope>NUCLEOTIDE SEQUENCE [LARGE SCALE GENOMIC DNA]</scope>
    <source>
        <strain evidence="2">cv. PW_Plant_1</strain>
    </source>
</reference>
<evidence type="ECO:0000313" key="2">
    <source>
        <dbReference type="Proteomes" id="UP001162992"/>
    </source>
</evidence>
<gene>
    <name evidence="1" type="ORF">O6H91_11G106500</name>
</gene>
<comment type="caution">
    <text evidence="1">The sequence shown here is derived from an EMBL/GenBank/DDBJ whole genome shotgun (WGS) entry which is preliminary data.</text>
</comment>
<dbReference type="Proteomes" id="UP001162992">
    <property type="component" value="Chromosome 11"/>
</dbReference>
<keyword evidence="2" id="KW-1185">Reference proteome</keyword>